<reference evidence="2 7" key="3">
    <citation type="journal article" date="2019" name="Nat. Med.">
        <title>A library of human gut bacterial isolates paired with longitudinal multiomics data enables mechanistic microbiome research.</title>
        <authorList>
            <person name="Poyet M."/>
            <person name="Groussin M."/>
            <person name="Gibbons S.M."/>
            <person name="Avila-Pacheco J."/>
            <person name="Jiang X."/>
            <person name="Kearney S.M."/>
            <person name="Perrotta A.R."/>
            <person name="Berdy B."/>
            <person name="Zhao S."/>
            <person name="Lieberman T.D."/>
            <person name="Swanson P.K."/>
            <person name="Smith M."/>
            <person name="Roesemann S."/>
            <person name="Alexander J.E."/>
            <person name="Rich S.A."/>
            <person name="Livny J."/>
            <person name="Vlamakis H."/>
            <person name="Clish C."/>
            <person name="Bullock K."/>
            <person name="Deik A."/>
            <person name="Scott J."/>
            <person name="Pierce K.A."/>
            <person name="Xavier R.J."/>
            <person name="Alm E.J."/>
        </authorList>
    </citation>
    <scope>NUCLEOTIDE SEQUENCE [LARGE SCALE GENOMIC DNA]</scope>
    <source>
        <strain evidence="2 7">BIOML-A188</strain>
    </source>
</reference>
<reference evidence="1 5" key="1">
    <citation type="submission" date="2015-09" db="EMBL/GenBank/DDBJ databases">
        <authorList>
            <consortium name="Pathogen Informatics"/>
        </authorList>
    </citation>
    <scope>NUCLEOTIDE SEQUENCE [LARGE SCALE GENOMIC DNA]</scope>
    <source>
        <strain evidence="1 5">2789STDY5834945</strain>
    </source>
</reference>
<evidence type="ECO:0000313" key="7">
    <source>
        <dbReference type="Proteomes" id="UP000440614"/>
    </source>
</evidence>
<gene>
    <name evidence="4" type="ORF">DW780_10205</name>
    <name evidence="1" type="ORF">ERS852557_02137</name>
    <name evidence="2" type="ORF">GAO51_10440</name>
    <name evidence="3" type="ORF">PO127_10730</name>
</gene>
<evidence type="ECO:0000313" key="3">
    <source>
        <dbReference type="EMBL" id="MDC2236218.1"/>
    </source>
</evidence>
<dbReference type="Proteomes" id="UP000095541">
    <property type="component" value="Unassembled WGS sequence"/>
</dbReference>
<dbReference type="Proteomes" id="UP001217776">
    <property type="component" value="Unassembled WGS sequence"/>
</dbReference>
<reference evidence="3" key="4">
    <citation type="submission" date="2022-10" db="EMBL/GenBank/DDBJ databases">
        <title>Human gut microbiome strain richness.</title>
        <authorList>
            <person name="Chen-Liaw A."/>
        </authorList>
    </citation>
    <scope>NUCLEOTIDE SEQUENCE</scope>
    <source>
        <strain evidence="3">1001283st1_A3_1001283B150304_161114</strain>
    </source>
</reference>
<reference evidence="4 6" key="2">
    <citation type="submission" date="2018-08" db="EMBL/GenBank/DDBJ databases">
        <title>A genome reference for cultivated species of the human gut microbiota.</title>
        <authorList>
            <person name="Zou Y."/>
            <person name="Xue W."/>
            <person name="Luo G."/>
        </authorList>
    </citation>
    <scope>NUCLEOTIDE SEQUENCE [LARGE SCALE GENOMIC DNA]</scope>
    <source>
        <strain evidence="4 6">AM30-26</strain>
    </source>
</reference>
<organism evidence="4 6">
    <name type="scientific">Bacteroides thetaiotaomicron</name>
    <dbReference type="NCBI Taxonomy" id="818"/>
    <lineage>
        <taxon>Bacteria</taxon>
        <taxon>Pseudomonadati</taxon>
        <taxon>Bacteroidota</taxon>
        <taxon>Bacteroidia</taxon>
        <taxon>Bacteroidales</taxon>
        <taxon>Bacteroidaceae</taxon>
        <taxon>Bacteroides</taxon>
    </lineage>
</organism>
<evidence type="ECO:0000313" key="2">
    <source>
        <dbReference type="EMBL" id="KAB4313302.1"/>
    </source>
</evidence>
<dbReference type="RefSeq" id="WP_008764970.1">
    <property type="nucleotide sequence ID" value="NZ_BAABXH010000001.1"/>
</dbReference>
<evidence type="ECO:0000313" key="6">
    <source>
        <dbReference type="Proteomes" id="UP000284785"/>
    </source>
</evidence>
<protein>
    <submittedName>
        <fullName evidence="4">DUF2764 domain-containing protein</fullName>
    </submittedName>
    <submittedName>
        <fullName evidence="1">Protein of uncharacterized function (DUF2764)</fullName>
    </submittedName>
</protein>
<dbReference type="EMBL" id="WCSY01000009">
    <property type="protein sequence ID" value="KAB4313302.1"/>
    <property type="molecule type" value="Genomic_DNA"/>
</dbReference>
<evidence type="ECO:0000313" key="5">
    <source>
        <dbReference type="Proteomes" id="UP000095541"/>
    </source>
</evidence>
<dbReference type="EMBL" id="CZBI01000002">
    <property type="protein sequence ID" value="CUP90614.1"/>
    <property type="molecule type" value="Genomic_DNA"/>
</dbReference>
<dbReference type="Proteomes" id="UP000284785">
    <property type="component" value="Unassembled WGS sequence"/>
</dbReference>
<evidence type="ECO:0000313" key="1">
    <source>
        <dbReference type="EMBL" id="CUP90614.1"/>
    </source>
</evidence>
<evidence type="ECO:0000313" key="4">
    <source>
        <dbReference type="EMBL" id="RHD88551.1"/>
    </source>
</evidence>
<accession>A0A0P0F997</accession>
<dbReference type="AlphaFoldDB" id="A0A0P0F997"/>
<dbReference type="InterPro" id="IPR024492">
    <property type="entry name" value="DUF2764"/>
</dbReference>
<dbReference type="Pfam" id="PF10962">
    <property type="entry name" value="DUF2764"/>
    <property type="match status" value="1"/>
</dbReference>
<proteinExistence type="predicted"/>
<dbReference type="Proteomes" id="UP000440614">
    <property type="component" value="Unassembled WGS sequence"/>
</dbReference>
<dbReference type="EMBL" id="JAQNVG010000015">
    <property type="protein sequence ID" value="MDC2236218.1"/>
    <property type="molecule type" value="Genomic_DNA"/>
</dbReference>
<dbReference type="KEGG" id="btho:Btheta7330_01928"/>
<dbReference type="EMBL" id="QSJP01000007">
    <property type="protein sequence ID" value="RHD88551.1"/>
    <property type="molecule type" value="Genomic_DNA"/>
</dbReference>
<dbReference type="PATRIC" id="fig|818.23.peg.1993"/>
<sequence length="280" mass="32419">MGSKYYYLVAGLPELTLEDSKLSYTVADFKTEIYSGLSASDQKLIDLFYLKFDNANVLKLLKDKEAEIDKRGNYSAAELTEYISILREGGEISPKEFPSYLSVFISDYLNTPAESMVLQEDHLAALYYEYAMKCGNKFVSSWFEFNLNINNILVAFTARKFKWDIAAHIVGNTEVCEALRTSSARDFGLSGEVDVFESLVKISEITELVEREKKLDALRWNWMEDAIFFDYFTVERIFAFLLKLEMIERWISLDKERGNQLFRSIIESLKNEVQIPAEFR</sequence>
<accession>C6IHG3</accession>
<name>A0A0P0F997_BACT4</name>